<dbReference type="Proteomes" id="UP000515204">
    <property type="component" value="Unplaced"/>
</dbReference>
<feature type="chain" id="PRO_5027952003" evidence="6">
    <location>
        <begin position="19"/>
        <end position="156"/>
    </location>
</feature>
<dbReference type="KEGG" id="dqu:106740561"/>
<comment type="similarity">
    <text evidence="2">Belongs to the NPC2 family.</text>
</comment>
<dbReference type="OrthoDB" id="6332846at2759"/>
<protein>
    <submittedName>
        <fullName evidence="9">Protein NPC2 homolog</fullName>
    </submittedName>
</protein>
<dbReference type="Gene3D" id="2.60.40.770">
    <property type="match status" value="1"/>
</dbReference>
<evidence type="ECO:0000256" key="2">
    <source>
        <dbReference type="ARBA" id="ARBA00006370"/>
    </source>
</evidence>
<dbReference type="PANTHER" id="PTHR11306:SF68">
    <property type="entry name" value="NPC INTRACELLULAR CHOLESTEROL TRANSPORTER 2"/>
    <property type="match status" value="1"/>
</dbReference>
<dbReference type="PANTHER" id="PTHR11306">
    <property type="entry name" value="NIEMANN PICK TYPE C2 PROTEIN NPC2-RELATED"/>
    <property type="match status" value="1"/>
</dbReference>
<sequence length="156" mass="16946">MLRETLFVFAALAVLASATEVQPCENGAPLVTDGVQITVSGCDKPTCLLRQGTTINIQAKFTPERAIQSLVNDVSALLFNVPLPFVGVDGTNACENIYNAEGSKTGCPMQPGVEYTYKNSFDVLPIYPRVALTVRYALREGNDRIICFELPSKITK</sequence>
<feature type="signal peptide" evidence="6">
    <location>
        <begin position="1"/>
        <end position="18"/>
    </location>
</feature>
<dbReference type="CDD" id="cd00916">
    <property type="entry name" value="Npc2_like"/>
    <property type="match status" value="1"/>
</dbReference>
<dbReference type="GO" id="GO:0032367">
    <property type="term" value="P:intracellular cholesterol transport"/>
    <property type="evidence" value="ECO:0007669"/>
    <property type="project" value="InterPro"/>
</dbReference>
<dbReference type="GeneID" id="106740561"/>
<dbReference type="InterPro" id="IPR003172">
    <property type="entry name" value="ML_dom"/>
</dbReference>
<keyword evidence="5" id="KW-1015">Disulfide bond</keyword>
<dbReference type="GO" id="GO:0032934">
    <property type="term" value="F:sterol binding"/>
    <property type="evidence" value="ECO:0007669"/>
    <property type="project" value="InterPro"/>
</dbReference>
<dbReference type="InterPro" id="IPR039670">
    <property type="entry name" value="NPC2-like"/>
</dbReference>
<evidence type="ECO:0000256" key="1">
    <source>
        <dbReference type="ARBA" id="ARBA00004613"/>
    </source>
</evidence>
<evidence type="ECO:0000256" key="6">
    <source>
        <dbReference type="SAM" id="SignalP"/>
    </source>
</evidence>
<dbReference type="SMART" id="SM00737">
    <property type="entry name" value="ML"/>
    <property type="match status" value="1"/>
</dbReference>
<dbReference type="Pfam" id="PF02221">
    <property type="entry name" value="E1_DerP2_DerF2"/>
    <property type="match status" value="1"/>
</dbReference>
<dbReference type="SUPFAM" id="SSF81296">
    <property type="entry name" value="E set domains"/>
    <property type="match status" value="1"/>
</dbReference>
<evidence type="ECO:0000256" key="5">
    <source>
        <dbReference type="ARBA" id="ARBA00023157"/>
    </source>
</evidence>
<organism evidence="8 9">
    <name type="scientific">Dinoponera quadriceps</name>
    <name type="common">South American ant</name>
    <dbReference type="NCBI Taxonomy" id="609295"/>
    <lineage>
        <taxon>Eukaryota</taxon>
        <taxon>Metazoa</taxon>
        <taxon>Ecdysozoa</taxon>
        <taxon>Arthropoda</taxon>
        <taxon>Hexapoda</taxon>
        <taxon>Insecta</taxon>
        <taxon>Pterygota</taxon>
        <taxon>Neoptera</taxon>
        <taxon>Endopterygota</taxon>
        <taxon>Hymenoptera</taxon>
        <taxon>Apocrita</taxon>
        <taxon>Aculeata</taxon>
        <taxon>Formicoidea</taxon>
        <taxon>Formicidae</taxon>
        <taxon>Ponerinae</taxon>
        <taxon>Ponerini</taxon>
        <taxon>Dinoponera</taxon>
    </lineage>
</organism>
<keyword evidence="8" id="KW-1185">Reference proteome</keyword>
<name>A0A6P3WMF6_DINQU</name>
<keyword evidence="4 6" id="KW-0732">Signal</keyword>
<dbReference type="InterPro" id="IPR033916">
    <property type="entry name" value="ML_Npc2-like"/>
</dbReference>
<dbReference type="AlphaFoldDB" id="A0A6P3WMF6"/>
<dbReference type="GO" id="GO:0005576">
    <property type="term" value="C:extracellular region"/>
    <property type="evidence" value="ECO:0007669"/>
    <property type="project" value="UniProtKB-SubCell"/>
</dbReference>
<keyword evidence="3" id="KW-0964">Secreted</keyword>
<dbReference type="FunFam" id="2.60.40.770:FF:000001">
    <property type="entry name" value="NPC intracellular cholesterol transporter 2"/>
    <property type="match status" value="1"/>
</dbReference>
<evidence type="ECO:0000313" key="9">
    <source>
        <dbReference type="RefSeq" id="XP_014467221.1"/>
    </source>
</evidence>
<accession>A0A6P3WMF6</accession>
<gene>
    <name evidence="9" type="primary">LOC106740561</name>
</gene>
<dbReference type="InterPro" id="IPR014756">
    <property type="entry name" value="Ig_E-set"/>
</dbReference>
<proteinExistence type="inferred from homology"/>
<comment type="subcellular location">
    <subcellularLocation>
        <location evidence="1">Secreted</location>
    </subcellularLocation>
</comment>
<evidence type="ECO:0000259" key="7">
    <source>
        <dbReference type="SMART" id="SM00737"/>
    </source>
</evidence>
<evidence type="ECO:0000313" key="8">
    <source>
        <dbReference type="Proteomes" id="UP000515204"/>
    </source>
</evidence>
<evidence type="ECO:0000256" key="4">
    <source>
        <dbReference type="ARBA" id="ARBA00022729"/>
    </source>
</evidence>
<dbReference type="RefSeq" id="XP_014467221.1">
    <property type="nucleotide sequence ID" value="XM_014611735.1"/>
</dbReference>
<evidence type="ECO:0000256" key="3">
    <source>
        <dbReference type="ARBA" id="ARBA00022525"/>
    </source>
</evidence>
<dbReference type="CTD" id="41710"/>
<reference evidence="9" key="1">
    <citation type="submission" date="2025-08" db="UniProtKB">
        <authorList>
            <consortium name="RefSeq"/>
        </authorList>
    </citation>
    <scope>IDENTIFICATION</scope>
</reference>
<feature type="domain" description="MD-2-related lipid-recognition" evidence="7">
    <location>
        <begin position="21"/>
        <end position="152"/>
    </location>
</feature>